<dbReference type="SUPFAM" id="SSF56112">
    <property type="entry name" value="Protein kinase-like (PK-like)"/>
    <property type="match status" value="1"/>
</dbReference>
<accession>E4WRD1</accession>
<keyword evidence="3 6" id="KW-0547">Nucleotide-binding</keyword>
<dbReference type="PROSITE" id="PS00107">
    <property type="entry name" value="PROTEIN_KINASE_ATP"/>
    <property type="match status" value="1"/>
</dbReference>
<dbReference type="GO" id="GO:0005634">
    <property type="term" value="C:nucleus"/>
    <property type="evidence" value="ECO:0007669"/>
    <property type="project" value="TreeGrafter"/>
</dbReference>
<dbReference type="OrthoDB" id="346907at2759"/>
<evidence type="ECO:0000313" key="10">
    <source>
        <dbReference type="Proteomes" id="UP000001307"/>
    </source>
</evidence>
<keyword evidence="5 6" id="KW-0067">ATP-binding</keyword>
<keyword evidence="10" id="KW-1185">Reference proteome</keyword>
<organism evidence="9">
    <name type="scientific">Oikopleura dioica</name>
    <name type="common">Tunicate</name>
    <dbReference type="NCBI Taxonomy" id="34765"/>
    <lineage>
        <taxon>Eukaryota</taxon>
        <taxon>Metazoa</taxon>
        <taxon>Chordata</taxon>
        <taxon>Tunicata</taxon>
        <taxon>Appendicularia</taxon>
        <taxon>Copelata</taxon>
        <taxon>Oikopleuridae</taxon>
        <taxon>Oikopleura</taxon>
    </lineage>
</organism>
<evidence type="ECO:0000256" key="5">
    <source>
        <dbReference type="ARBA" id="ARBA00022840"/>
    </source>
</evidence>
<evidence type="ECO:0000259" key="8">
    <source>
        <dbReference type="PROSITE" id="PS50011"/>
    </source>
</evidence>
<dbReference type="GO" id="GO:0007059">
    <property type="term" value="P:chromosome segregation"/>
    <property type="evidence" value="ECO:0007669"/>
    <property type="project" value="TreeGrafter"/>
</dbReference>
<dbReference type="Gene3D" id="1.10.510.10">
    <property type="entry name" value="Transferase(Phosphotransferase) domain 1"/>
    <property type="match status" value="1"/>
</dbReference>
<evidence type="ECO:0000256" key="3">
    <source>
        <dbReference type="ARBA" id="ARBA00022741"/>
    </source>
</evidence>
<dbReference type="InterPro" id="IPR011009">
    <property type="entry name" value="Kinase-like_dom_sf"/>
</dbReference>
<evidence type="ECO:0000256" key="4">
    <source>
        <dbReference type="ARBA" id="ARBA00022777"/>
    </source>
</evidence>
<dbReference type="Pfam" id="PF00069">
    <property type="entry name" value="Pkinase"/>
    <property type="match status" value="1"/>
</dbReference>
<evidence type="ECO:0000256" key="2">
    <source>
        <dbReference type="ARBA" id="ARBA00022679"/>
    </source>
</evidence>
<dbReference type="CDD" id="cd13990">
    <property type="entry name" value="STKc_TLK"/>
    <property type="match status" value="1"/>
</dbReference>
<proteinExistence type="predicted"/>
<dbReference type="GO" id="GO:0035556">
    <property type="term" value="P:intracellular signal transduction"/>
    <property type="evidence" value="ECO:0007669"/>
    <property type="project" value="TreeGrafter"/>
</dbReference>
<dbReference type="AlphaFoldDB" id="E4WRD1"/>
<keyword evidence="4" id="KW-0418">Kinase</keyword>
<dbReference type="PANTHER" id="PTHR22974:SF23">
    <property type="entry name" value="TOUSLED-LIKE KINASE, ISOFORM G"/>
    <property type="match status" value="1"/>
</dbReference>
<evidence type="ECO:0000256" key="6">
    <source>
        <dbReference type="PROSITE-ProRule" id="PRU10141"/>
    </source>
</evidence>
<dbReference type="PANTHER" id="PTHR22974">
    <property type="entry name" value="MIXED LINEAGE PROTEIN KINASE"/>
    <property type="match status" value="1"/>
</dbReference>
<protein>
    <recommendedName>
        <fullName evidence="8">Protein kinase domain-containing protein</fullName>
    </recommendedName>
</protein>
<feature type="compositionally biased region" description="Polar residues" evidence="7">
    <location>
        <begin position="205"/>
        <end position="214"/>
    </location>
</feature>
<feature type="region of interest" description="Disordered" evidence="7">
    <location>
        <begin position="342"/>
        <end position="365"/>
    </location>
</feature>
<evidence type="ECO:0000256" key="1">
    <source>
        <dbReference type="ARBA" id="ARBA00022527"/>
    </source>
</evidence>
<dbReference type="GO" id="GO:0005524">
    <property type="term" value="F:ATP binding"/>
    <property type="evidence" value="ECO:0007669"/>
    <property type="project" value="UniProtKB-UniRule"/>
</dbReference>
<dbReference type="FunCoup" id="E4WRD1">
    <property type="interactions" value="404"/>
</dbReference>
<evidence type="ECO:0000313" key="9">
    <source>
        <dbReference type="EMBL" id="CBY20312.1"/>
    </source>
</evidence>
<feature type="compositionally biased region" description="Basic and acidic residues" evidence="7">
    <location>
        <begin position="126"/>
        <end position="135"/>
    </location>
</feature>
<feature type="binding site" evidence="6">
    <location>
        <position position="460"/>
    </location>
    <ligand>
        <name>ATP</name>
        <dbReference type="ChEBI" id="CHEBI:30616"/>
    </ligand>
</feature>
<dbReference type="SMART" id="SM00220">
    <property type="entry name" value="S_TKc"/>
    <property type="match status" value="1"/>
</dbReference>
<gene>
    <name evidence="9" type="ORF">GSOID_T00000303001</name>
</gene>
<keyword evidence="1" id="KW-0723">Serine/threonine-protein kinase</keyword>
<dbReference type="InterPro" id="IPR017441">
    <property type="entry name" value="Protein_kinase_ATP_BS"/>
</dbReference>
<evidence type="ECO:0000256" key="7">
    <source>
        <dbReference type="SAM" id="MobiDB-lite"/>
    </source>
</evidence>
<dbReference type="InParanoid" id="E4WRD1"/>
<dbReference type="PROSITE" id="PS50011">
    <property type="entry name" value="PROTEIN_KINASE_DOM"/>
    <property type="match status" value="1"/>
</dbReference>
<feature type="compositionally biased region" description="Polar residues" evidence="7">
    <location>
        <begin position="171"/>
        <end position="197"/>
    </location>
</feature>
<dbReference type="FunFam" id="1.10.510.10:FF:000698">
    <property type="entry name" value="Serine/threonine-protein kinase tousled-like 1"/>
    <property type="match status" value="1"/>
</dbReference>
<feature type="domain" description="Protein kinase" evidence="8">
    <location>
        <begin position="431"/>
        <end position="710"/>
    </location>
</feature>
<sequence length="732" mass="83677">MGVIDFQTRTDVRCFLSDPLNFRAKRKFLYLQARKVHPKFLNEPKSGLIWKPSNGSTSNGPHTVTASITAMASVATPAPPEFSVGMNNSESDNSQTDGSPIEDINELKIKSVAKTPEQTNRRGKRKQDTPQENRRTKNPATNQKPIDSYFASSEVARTPRRGTDNGVARSLQMTSNSDQSNDNSGITPLEPTTPTSSRPKRARPSPTNRSTDCQTDMTLSQLELLEAGQVQKANAEKDVMFRQNLRLEMELKQAKELAGSFEDKFTRCINLTKNMLIEKCNHEKREARRKSMEDRIRLGEWSSSYSVSSRDSEKWLNGQAFITLEDREAQLETVKKKIETERKVLSRRRPPSTTASGSSRQRENALSLDEYNMQDMILKNRSKALKEDEAEINYDRDKLHRERSLHIREMKRIINEDNSKYSTNVELHSRYLLLNLLGKGGFSEVYKAYDFDAQKFVAIKIHQLNQYWTDQKKTDYQRHAHREAEIQKIINHSKIVRLYDRFEVDINTFCTVLEYCEGNDLDIYLKQHSKISEQEAKSVIMQIVQALKYLNELEHPVIHYDLKPGNVLLADGSVCGNIKITDFGLSKQILDGDQQDGGIELTSQGAGTYWYLPPECFSRPNGGPPIIDNRVDVWSIGVIFYQCIYGKKPFGHNQSQQQILENKTIVNATEVNFPPKPTLSQDAKDFIRSCLIYRKEDRADIFALASHHYFKVPNRRPAVPRNPPGIFNENSN</sequence>
<feature type="compositionally biased region" description="Polar residues" evidence="7">
    <location>
        <begin position="85"/>
        <end position="98"/>
    </location>
</feature>
<name>E4WRD1_OIKDI</name>
<dbReference type="InterPro" id="IPR008271">
    <property type="entry name" value="Ser/Thr_kinase_AS"/>
</dbReference>
<dbReference type="PROSITE" id="PS00108">
    <property type="entry name" value="PROTEIN_KINASE_ST"/>
    <property type="match status" value="1"/>
</dbReference>
<dbReference type="InterPro" id="IPR000719">
    <property type="entry name" value="Prot_kinase_dom"/>
</dbReference>
<dbReference type="GO" id="GO:0004674">
    <property type="term" value="F:protein serine/threonine kinase activity"/>
    <property type="evidence" value="ECO:0007669"/>
    <property type="project" value="UniProtKB-KW"/>
</dbReference>
<dbReference type="Proteomes" id="UP000001307">
    <property type="component" value="Unassembled WGS sequence"/>
</dbReference>
<dbReference type="EMBL" id="FN653015">
    <property type="protein sequence ID" value="CBY20312.1"/>
    <property type="molecule type" value="Genomic_DNA"/>
</dbReference>
<reference evidence="9" key="1">
    <citation type="journal article" date="2010" name="Science">
        <title>Plasticity of animal genome architecture unmasked by rapid evolution of a pelagic tunicate.</title>
        <authorList>
            <person name="Denoeud F."/>
            <person name="Henriet S."/>
            <person name="Mungpakdee S."/>
            <person name="Aury J.M."/>
            <person name="Da Silva C."/>
            <person name="Brinkmann H."/>
            <person name="Mikhaleva J."/>
            <person name="Olsen L.C."/>
            <person name="Jubin C."/>
            <person name="Canestro C."/>
            <person name="Bouquet J.M."/>
            <person name="Danks G."/>
            <person name="Poulain J."/>
            <person name="Campsteijn C."/>
            <person name="Adamski M."/>
            <person name="Cross I."/>
            <person name="Yadetie F."/>
            <person name="Muffato M."/>
            <person name="Louis A."/>
            <person name="Butcher S."/>
            <person name="Tsagkogeorga G."/>
            <person name="Konrad A."/>
            <person name="Singh S."/>
            <person name="Jensen M.F."/>
            <person name="Cong E.H."/>
            <person name="Eikeseth-Otteraa H."/>
            <person name="Noel B."/>
            <person name="Anthouard V."/>
            <person name="Porcel B.M."/>
            <person name="Kachouri-Lafond R."/>
            <person name="Nishino A."/>
            <person name="Ugolini M."/>
            <person name="Chourrout P."/>
            <person name="Nishida H."/>
            <person name="Aasland R."/>
            <person name="Huzurbazar S."/>
            <person name="Westhof E."/>
            <person name="Delsuc F."/>
            <person name="Lehrach H."/>
            <person name="Reinhardt R."/>
            <person name="Weissenbach J."/>
            <person name="Roy S.W."/>
            <person name="Artiguenave F."/>
            <person name="Postlethwait J.H."/>
            <person name="Manak J.R."/>
            <person name="Thompson E.M."/>
            <person name="Jaillon O."/>
            <person name="Du Pasquier L."/>
            <person name="Boudinot P."/>
            <person name="Liberles D.A."/>
            <person name="Volff J.N."/>
            <person name="Philippe H."/>
            <person name="Lenhard B."/>
            <person name="Roest Crollius H."/>
            <person name="Wincker P."/>
            <person name="Chourrout D."/>
        </authorList>
    </citation>
    <scope>NUCLEOTIDE SEQUENCE [LARGE SCALE GENOMIC DNA]</scope>
</reference>
<keyword evidence="2" id="KW-0808">Transferase</keyword>
<feature type="region of interest" description="Disordered" evidence="7">
    <location>
        <begin position="77"/>
        <end position="214"/>
    </location>
</feature>